<dbReference type="InterPro" id="IPR002550">
    <property type="entry name" value="CNNM"/>
</dbReference>
<dbReference type="InterPro" id="IPR044751">
    <property type="entry name" value="Ion_transp-like_CBS"/>
</dbReference>
<feature type="transmembrane region" description="Helical" evidence="11">
    <location>
        <begin position="55"/>
        <end position="77"/>
    </location>
</feature>
<keyword evidence="3" id="KW-1003">Cell membrane</keyword>
<dbReference type="InterPro" id="IPR000644">
    <property type="entry name" value="CBS_dom"/>
</dbReference>
<dbReference type="Gene3D" id="3.30.465.10">
    <property type="match status" value="1"/>
</dbReference>
<comment type="similarity">
    <text evidence="2">Belongs to the UPF0053 family.</text>
</comment>
<keyword evidence="6 10" id="KW-1133">Transmembrane helix</keyword>
<dbReference type="SMART" id="SM01091">
    <property type="entry name" value="CorC_HlyC"/>
    <property type="match status" value="1"/>
</dbReference>
<evidence type="ECO:0000256" key="7">
    <source>
        <dbReference type="ARBA" id="ARBA00023122"/>
    </source>
</evidence>
<evidence type="ECO:0000313" key="15">
    <source>
        <dbReference type="Proteomes" id="UP000824263"/>
    </source>
</evidence>
<feature type="transmembrane region" description="Helical" evidence="11">
    <location>
        <begin position="6"/>
        <end position="26"/>
    </location>
</feature>
<evidence type="ECO:0000256" key="3">
    <source>
        <dbReference type="ARBA" id="ARBA00022475"/>
    </source>
</evidence>
<dbReference type="Pfam" id="PF00571">
    <property type="entry name" value="CBS"/>
    <property type="match status" value="2"/>
</dbReference>
<evidence type="ECO:0000256" key="4">
    <source>
        <dbReference type="ARBA" id="ARBA00022692"/>
    </source>
</evidence>
<feature type="transmembrane region" description="Helical" evidence="11">
    <location>
        <begin position="103"/>
        <end position="123"/>
    </location>
</feature>
<feature type="domain" description="CBS" evidence="12">
    <location>
        <begin position="220"/>
        <end position="279"/>
    </location>
</feature>
<dbReference type="Gene3D" id="3.10.580.10">
    <property type="entry name" value="CBS-domain"/>
    <property type="match status" value="1"/>
</dbReference>
<evidence type="ECO:0000259" key="13">
    <source>
        <dbReference type="PROSITE" id="PS51846"/>
    </source>
</evidence>
<evidence type="ECO:0000256" key="8">
    <source>
        <dbReference type="ARBA" id="ARBA00023136"/>
    </source>
</evidence>
<dbReference type="PANTHER" id="PTHR43099">
    <property type="entry name" value="UPF0053 PROTEIN YRKA"/>
    <property type="match status" value="1"/>
</dbReference>
<dbReference type="CDD" id="cd04590">
    <property type="entry name" value="CBS_pair_CorC_HlyC_assoc"/>
    <property type="match status" value="1"/>
</dbReference>
<reference evidence="14" key="2">
    <citation type="submission" date="2021-04" db="EMBL/GenBank/DDBJ databases">
        <authorList>
            <person name="Gilroy R."/>
        </authorList>
    </citation>
    <scope>NUCLEOTIDE SEQUENCE</scope>
    <source>
        <strain evidence="14">ChiSxjej1B13-11762</strain>
    </source>
</reference>
<evidence type="ECO:0000313" key="14">
    <source>
        <dbReference type="EMBL" id="HIW83288.1"/>
    </source>
</evidence>
<evidence type="ECO:0000256" key="1">
    <source>
        <dbReference type="ARBA" id="ARBA00004651"/>
    </source>
</evidence>
<comment type="caution">
    <text evidence="14">The sequence shown here is derived from an EMBL/GenBank/DDBJ whole genome shotgun (WGS) entry which is preliminary data.</text>
</comment>
<keyword evidence="7 9" id="KW-0129">CBS domain</keyword>
<comment type="subcellular location">
    <subcellularLocation>
        <location evidence="1">Cell membrane</location>
        <topology evidence="1">Multi-pass membrane protein</topology>
    </subcellularLocation>
</comment>
<dbReference type="InterPro" id="IPR005170">
    <property type="entry name" value="Transptr-assoc_dom"/>
</dbReference>
<protein>
    <submittedName>
        <fullName evidence="14">Hemolysin family protein</fullName>
    </submittedName>
</protein>
<dbReference type="PANTHER" id="PTHR43099:SF2">
    <property type="entry name" value="UPF0053 PROTEIN YRKA"/>
    <property type="match status" value="1"/>
</dbReference>
<dbReference type="SUPFAM" id="SSF54631">
    <property type="entry name" value="CBS-domain pair"/>
    <property type="match status" value="1"/>
</dbReference>
<evidence type="ECO:0000256" key="9">
    <source>
        <dbReference type="PROSITE-ProRule" id="PRU00703"/>
    </source>
</evidence>
<dbReference type="PROSITE" id="PS51846">
    <property type="entry name" value="CNNM"/>
    <property type="match status" value="1"/>
</dbReference>
<keyword evidence="4 10" id="KW-0812">Transmembrane</keyword>
<feature type="transmembrane region" description="Helical" evidence="11">
    <location>
        <begin position="135"/>
        <end position="157"/>
    </location>
</feature>
<evidence type="ECO:0000256" key="10">
    <source>
        <dbReference type="PROSITE-ProRule" id="PRU01193"/>
    </source>
</evidence>
<reference evidence="14" key="1">
    <citation type="journal article" date="2021" name="PeerJ">
        <title>Extensive microbial diversity within the chicken gut microbiome revealed by metagenomics and culture.</title>
        <authorList>
            <person name="Gilroy R."/>
            <person name="Ravi A."/>
            <person name="Getino M."/>
            <person name="Pursley I."/>
            <person name="Horton D.L."/>
            <person name="Alikhan N.F."/>
            <person name="Baker D."/>
            <person name="Gharbi K."/>
            <person name="Hall N."/>
            <person name="Watson M."/>
            <person name="Adriaenssens E.M."/>
            <person name="Foster-Nyarko E."/>
            <person name="Jarju S."/>
            <person name="Secka A."/>
            <person name="Antonio M."/>
            <person name="Oren A."/>
            <person name="Chaudhuri R.R."/>
            <person name="La Ragione R."/>
            <person name="Hildebrand F."/>
            <person name="Pallen M.J."/>
        </authorList>
    </citation>
    <scope>NUCLEOTIDE SEQUENCE</scope>
    <source>
        <strain evidence="14">ChiSxjej1B13-11762</strain>
    </source>
</reference>
<accession>A0A9D1RA42</accession>
<dbReference type="SUPFAM" id="SSF56176">
    <property type="entry name" value="FAD-binding/transporter-associated domain-like"/>
    <property type="match status" value="1"/>
</dbReference>
<proteinExistence type="inferred from homology"/>
<dbReference type="InterPro" id="IPR046342">
    <property type="entry name" value="CBS_dom_sf"/>
</dbReference>
<feature type="domain" description="CBS" evidence="12">
    <location>
        <begin position="281"/>
        <end position="343"/>
    </location>
</feature>
<dbReference type="PROSITE" id="PS51371">
    <property type="entry name" value="CBS"/>
    <property type="match status" value="2"/>
</dbReference>
<dbReference type="EMBL" id="DXGF01000056">
    <property type="protein sequence ID" value="HIW83288.1"/>
    <property type="molecule type" value="Genomic_DNA"/>
</dbReference>
<sequence length="430" mass="48045">MIGPIIVQVVLIFLNATFASAEIAVISMSETKLKMMAEEKDKRAMKLFALVEQPAKFLATIQVAITLAGLLGGAFAADNFAGPLTDLLIGAGVAVPRNVLNSAAVIVITLVLTYFQLVFGELVPKRIAMKKTETLALGMSGILSFMAKATAPLVWLLTASTNGILRLMGIDPNQDEDTVTEEEIRMLLVEGNEKGIIPQEENDIIQNVFEFNDTSVEQICTRRRDVIYLSLQDDMEEWEQIIYENRHTHYPVCREGQEDIVGVLDTKDYFRLKDQSRENVMASAVDKAFFIPEIMKANVLFAKMKQTRNYFAVIVDEYGGLSGIITLHDLMEALVGDLRELEEPVEPEDIEKLDEGVWKIQGSADLEDVAEELKIKLDLDDYDTFSGYICGEIGRIPSDGESFHVETEDMSIDVRSVENHVIRETIVRLK</sequence>
<evidence type="ECO:0000256" key="6">
    <source>
        <dbReference type="ARBA" id="ARBA00022989"/>
    </source>
</evidence>
<feature type="domain" description="CNNM transmembrane" evidence="13">
    <location>
        <begin position="1"/>
        <end position="201"/>
    </location>
</feature>
<evidence type="ECO:0000256" key="2">
    <source>
        <dbReference type="ARBA" id="ARBA00006337"/>
    </source>
</evidence>
<dbReference type="InterPro" id="IPR016169">
    <property type="entry name" value="FAD-bd_PCMH_sub2"/>
</dbReference>
<name>A0A9D1RA42_9FIRM</name>
<evidence type="ECO:0000259" key="12">
    <source>
        <dbReference type="PROSITE" id="PS51371"/>
    </source>
</evidence>
<organism evidence="14 15">
    <name type="scientific">Candidatus Dorea gallistercoris</name>
    <dbReference type="NCBI Taxonomy" id="2838542"/>
    <lineage>
        <taxon>Bacteria</taxon>
        <taxon>Bacillati</taxon>
        <taxon>Bacillota</taxon>
        <taxon>Clostridia</taxon>
        <taxon>Lachnospirales</taxon>
        <taxon>Lachnospiraceae</taxon>
        <taxon>Dorea</taxon>
    </lineage>
</organism>
<gene>
    <name evidence="14" type="ORF">H9873_03075</name>
</gene>
<evidence type="ECO:0000256" key="5">
    <source>
        <dbReference type="ARBA" id="ARBA00022737"/>
    </source>
</evidence>
<dbReference type="GO" id="GO:0005886">
    <property type="term" value="C:plasma membrane"/>
    <property type="evidence" value="ECO:0007669"/>
    <property type="project" value="UniProtKB-SubCell"/>
</dbReference>
<keyword evidence="5" id="KW-0677">Repeat</keyword>
<dbReference type="GO" id="GO:0050660">
    <property type="term" value="F:flavin adenine dinucleotide binding"/>
    <property type="evidence" value="ECO:0007669"/>
    <property type="project" value="InterPro"/>
</dbReference>
<dbReference type="InterPro" id="IPR036318">
    <property type="entry name" value="FAD-bd_PCMH-like_sf"/>
</dbReference>
<evidence type="ECO:0000256" key="11">
    <source>
        <dbReference type="SAM" id="Phobius"/>
    </source>
</evidence>
<dbReference type="AlphaFoldDB" id="A0A9D1RA42"/>
<dbReference type="Proteomes" id="UP000824263">
    <property type="component" value="Unassembled WGS sequence"/>
</dbReference>
<dbReference type="Pfam" id="PF01595">
    <property type="entry name" value="CNNM"/>
    <property type="match status" value="1"/>
</dbReference>
<dbReference type="Pfam" id="PF03471">
    <property type="entry name" value="CorC_HlyC"/>
    <property type="match status" value="1"/>
</dbReference>
<dbReference type="InterPro" id="IPR051676">
    <property type="entry name" value="UPF0053_domain"/>
</dbReference>
<keyword evidence="8 10" id="KW-0472">Membrane</keyword>